<dbReference type="SUPFAM" id="SSF52374">
    <property type="entry name" value="Nucleotidylyl transferase"/>
    <property type="match status" value="1"/>
</dbReference>
<proteinExistence type="inferred from homology"/>
<comment type="similarity">
    <text evidence="3">Belongs to the TmcAL family.</text>
</comment>
<dbReference type="EMBL" id="JBHTCP010000016">
    <property type="protein sequence ID" value="MFC7372058.1"/>
    <property type="molecule type" value="Genomic_DNA"/>
</dbReference>
<dbReference type="RefSeq" id="WP_379749266.1">
    <property type="nucleotide sequence ID" value="NZ_JBHTCP010000016.1"/>
</dbReference>
<dbReference type="EC" id="6.3.4.-" evidence="3"/>
<keyword evidence="5" id="KW-1185">Reference proteome</keyword>
<gene>
    <name evidence="3" type="primary">tmcAL</name>
    <name evidence="4" type="ORF">ACFQPF_10225</name>
</gene>
<comment type="function">
    <text evidence="3">Catalyzes the formation of N(4)-acetylcytidine (ac(4)C) at the wobble position of elongator tRNA(Met), using acetate and ATP as substrates. First activates an acetate ion to form acetyladenylate (Ac-AMP) and then transfers the acetyl group to tRNA to form ac(4)C34.</text>
</comment>
<comment type="catalytic activity">
    <reaction evidence="3">
        <text>cytidine(34) in elongator tRNA(Met) + acetate + ATP = N(4)-acetylcytidine(34) in elongator tRNA(Met) + AMP + diphosphate</text>
        <dbReference type="Rhea" id="RHEA:58144"/>
        <dbReference type="Rhea" id="RHEA-COMP:10693"/>
        <dbReference type="Rhea" id="RHEA-COMP:10694"/>
        <dbReference type="ChEBI" id="CHEBI:30089"/>
        <dbReference type="ChEBI" id="CHEBI:30616"/>
        <dbReference type="ChEBI" id="CHEBI:33019"/>
        <dbReference type="ChEBI" id="CHEBI:74900"/>
        <dbReference type="ChEBI" id="CHEBI:82748"/>
        <dbReference type="ChEBI" id="CHEBI:456215"/>
    </reaction>
</comment>
<keyword evidence="3" id="KW-0963">Cytoplasm</keyword>
<dbReference type="PANTHER" id="PTHR37825">
    <property type="entry name" value="TRNA(MET) CYTIDINE ACETATE LIGASE"/>
    <property type="match status" value="1"/>
</dbReference>
<comment type="subcellular location">
    <subcellularLocation>
        <location evidence="3">Cytoplasm</location>
    </subcellularLocation>
</comment>
<evidence type="ECO:0000256" key="3">
    <source>
        <dbReference type="HAMAP-Rule" id="MF_01539"/>
    </source>
</evidence>
<dbReference type="Gene3D" id="3.40.50.620">
    <property type="entry name" value="HUPs"/>
    <property type="match status" value="1"/>
</dbReference>
<dbReference type="Pfam" id="PF05636">
    <property type="entry name" value="HIGH_NTase1"/>
    <property type="match status" value="1"/>
</dbReference>
<comment type="caution">
    <text evidence="4">The sequence shown here is derived from an EMBL/GenBank/DDBJ whole genome shotgun (WGS) entry which is preliminary data.</text>
</comment>
<evidence type="ECO:0000256" key="2">
    <source>
        <dbReference type="ARBA" id="ARBA00022694"/>
    </source>
</evidence>
<dbReference type="PANTHER" id="PTHR37825:SF1">
    <property type="entry name" value="TRNA(MET) CYTIDINE ACETATE LIGASE"/>
    <property type="match status" value="1"/>
</dbReference>
<keyword evidence="3" id="KW-0694">RNA-binding</keyword>
<dbReference type="NCBIfam" id="NF010191">
    <property type="entry name" value="PRK13670.1"/>
    <property type="match status" value="1"/>
</dbReference>
<feature type="binding site" evidence="3">
    <location>
        <position position="101"/>
    </location>
    <ligand>
        <name>ATP</name>
        <dbReference type="ChEBI" id="CHEBI:30616"/>
    </ligand>
</feature>
<evidence type="ECO:0000313" key="4">
    <source>
        <dbReference type="EMBL" id="MFC7372058.1"/>
    </source>
</evidence>
<feature type="binding site" evidence="3">
    <location>
        <position position="161"/>
    </location>
    <ligand>
        <name>ATP</name>
        <dbReference type="ChEBI" id="CHEBI:30616"/>
    </ligand>
</feature>
<evidence type="ECO:0000313" key="5">
    <source>
        <dbReference type="Proteomes" id="UP001596549"/>
    </source>
</evidence>
<keyword evidence="2 3" id="KW-0819">tRNA processing</keyword>
<dbReference type="InterPro" id="IPR014729">
    <property type="entry name" value="Rossmann-like_a/b/a_fold"/>
</dbReference>
<feature type="binding site" evidence="3">
    <location>
        <begin position="186"/>
        <end position="187"/>
    </location>
    <ligand>
        <name>ATP</name>
        <dbReference type="ChEBI" id="CHEBI:30616"/>
    </ligand>
</feature>
<dbReference type="Proteomes" id="UP001596549">
    <property type="component" value="Unassembled WGS sequence"/>
</dbReference>
<accession>A0ABW2NS60</accession>
<keyword evidence="3" id="KW-0067">ATP-binding</keyword>
<feature type="binding site" evidence="3">
    <location>
        <begin position="7"/>
        <end position="20"/>
    </location>
    <ligand>
        <name>ATP</name>
        <dbReference type="ChEBI" id="CHEBI:30616"/>
    </ligand>
</feature>
<keyword evidence="3" id="KW-0547">Nucleotide-binding</keyword>
<reference evidence="5" key="1">
    <citation type="journal article" date="2019" name="Int. J. Syst. Evol. Microbiol.">
        <title>The Global Catalogue of Microorganisms (GCM) 10K type strain sequencing project: providing services to taxonomists for standard genome sequencing and annotation.</title>
        <authorList>
            <consortium name="The Broad Institute Genomics Platform"/>
            <consortium name="The Broad Institute Genome Sequencing Center for Infectious Disease"/>
            <person name="Wu L."/>
            <person name="Ma J."/>
        </authorList>
    </citation>
    <scope>NUCLEOTIDE SEQUENCE [LARGE SCALE GENOMIC DNA]</scope>
    <source>
        <strain evidence="5">NBRC 106396</strain>
    </source>
</reference>
<evidence type="ECO:0000256" key="1">
    <source>
        <dbReference type="ARBA" id="ARBA00022598"/>
    </source>
</evidence>
<keyword evidence="1 3" id="KW-0436">Ligase</keyword>
<dbReference type="InterPro" id="IPR008513">
    <property type="entry name" value="tRNA(Met)_cyd_acetate_ligase"/>
</dbReference>
<dbReference type="HAMAP" id="MF_01539">
    <property type="entry name" value="TmcAL"/>
    <property type="match status" value="1"/>
</dbReference>
<keyword evidence="3" id="KW-0820">tRNA-binding</keyword>
<sequence>MNACGVVVEHNPFHNGHYYHLQEARKQTGADCIIACMSGNFLQRGEPAILSKWIRTEMALLGGADLVIELPYPFATSHAERFAFGSISLLEAAGAETFCFGSESGKLDDFLSTMKEFERSHNQLDSKISSYMNKGFSYPKSNAMALTETMVNSSLDMSAPNNILGFEYVKAARLHGLAIKPHTIKRINANYHDTDLGAGNIASATAIRKALFTAKDTIRAYIPETTASLMDRSAVEWHSMSWERLYPYFKYKVLTATKEKLCSFYQVEEGLENRIMNCVKKAETFEEYMTLLKTKRYTWTRLQRASLHIFADAGKEQMKSLLRSPPPYLRVLGMSETGRKYISHHKKLSPLPIITTLSKYSHKMLDLEVRTSSAYYHIAQKNRSSSFNEYAQHPVFT</sequence>
<name>A0ABW2NS60_9BACL</name>
<organism evidence="4 5">
    <name type="scientific">Fictibacillus iocasae</name>
    <dbReference type="NCBI Taxonomy" id="2715437"/>
    <lineage>
        <taxon>Bacteria</taxon>
        <taxon>Bacillati</taxon>
        <taxon>Bacillota</taxon>
        <taxon>Bacilli</taxon>
        <taxon>Bacillales</taxon>
        <taxon>Fictibacillaceae</taxon>
        <taxon>Fictibacillus</taxon>
    </lineage>
</organism>
<protein>
    <recommendedName>
        <fullName evidence="3">tRNA(Met) cytidine acetate ligase</fullName>
        <ecNumber evidence="3">6.3.4.-</ecNumber>
    </recommendedName>
</protein>